<evidence type="ECO:0000256" key="3">
    <source>
        <dbReference type="ARBA" id="ARBA00012438"/>
    </source>
</evidence>
<name>A0A1J4N6S6_9ACTN</name>
<dbReference type="GO" id="GO:0005886">
    <property type="term" value="C:plasma membrane"/>
    <property type="evidence" value="ECO:0007669"/>
    <property type="project" value="UniProtKB-SubCell"/>
</dbReference>
<dbReference type="PANTHER" id="PTHR45436">
    <property type="entry name" value="SENSOR HISTIDINE KINASE YKOH"/>
    <property type="match status" value="1"/>
</dbReference>
<dbReference type="EMBL" id="JZDQ02000016">
    <property type="protein sequence ID" value="OIJ26344.1"/>
    <property type="molecule type" value="Genomic_DNA"/>
</dbReference>
<keyword evidence="7 12" id="KW-0812">Transmembrane</keyword>
<evidence type="ECO:0000256" key="6">
    <source>
        <dbReference type="ARBA" id="ARBA00022679"/>
    </source>
</evidence>
<dbReference type="Pfam" id="PF14689">
    <property type="entry name" value="SPOB_a"/>
    <property type="match status" value="1"/>
</dbReference>
<dbReference type="AlphaFoldDB" id="A0A1J4N6S6"/>
<protein>
    <recommendedName>
        <fullName evidence="3">histidine kinase</fullName>
        <ecNumber evidence="3">2.7.13.3</ecNumber>
    </recommendedName>
</protein>
<keyword evidence="5" id="KW-0597">Phosphoprotein</keyword>
<evidence type="ECO:0000256" key="7">
    <source>
        <dbReference type="ARBA" id="ARBA00022692"/>
    </source>
</evidence>
<dbReference type="InterPro" id="IPR039506">
    <property type="entry name" value="SPOB_a"/>
</dbReference>
<evidence type="ECO:0000313" key="15">
    <source>
        <dbReference type="Proteomes" id="UP000033772"/>
    </source>
</evidence>
<dbReference type="PRINTS" id="PR00344">
    <property type="entry name" value="BCTRLSENSOR"/>
</dbReference>
<dbReference type="InterPro" id="IPR003594">
    <property type="entry name" value="HATPase_dom"/>
</dbReference>
<dbReference type="SMART" id="SM00387">
    <property type="entry name" value="HATPase_c"/>
    <property type="match status" value="1"/>
</dbReference>
<dbReference type="RefSeq" id="WP_045548552.1">
    <property type="nucleotide sequence ID" value="NZ_JZDQ02000016.1"/>
</dbReference>
<evidence type="ECO:0000256" key="8">
    <source>
        <dbReference type="ARBA" id="ARBA00022777"/>
    </source>
</evidence>
<dbReference type="InterPro" id="IPR004358">
    <property type="entry name" value="Sig_transdc_His_kin-like_C"/>
</dbReference>
<evidence type="ECO:0000256" key="12">
    <source>
        <dbReference type="SAM" id="Phobius"/>
    </source>
</evidence>
<evidence type="ECO:0000256" key="5">
    <source>
        <dbReference type="ARBA" id="ARBA00022553"/>
    </source>
</evidence>
<keyword evidence="10" id="KW-0902">Two-component regulatory system</keyword>
<dbReference type="InterPro" id="IPR016120">
    <property type="entry name" value="Sig_transdc_His_kin_SpoOB"/>
</dbReference>
<dbReference type="STRING" id="1844.UG56_012700"/>
<comment type="caution">
    <text evidence="14">The sequence shown here is derived from an EMBL/GenBank/DDBJ whole genome shotgun (WGS) entry which is preliminary data.</text>
</comment>
<comment type="subcellular location">
    <subcellularLocation>
        <location evidence="2">Cell membrane</location>
        <topology evidence="2">Multi-pass membrane protein</topology>
    </subcellularLocation>
</comment>
<sequence>MRSQGSRRHLSLAGQVLLLQLSVLLLVVVATSIVSLRQSDADFRDSREDRLRAAAESLAGIAAVQDGLTSEPDRQALGFYLQTRAADAGADTAYLTGLDGTILVATDPTRVGETLALGRSETTRAWSGDIVDAGRRAIAAQVPVYGGGTTGTDPQAPHPVGVVVVTEDYPPLTERLARTWADAVTVLLAGLALALLGSWLLARLIKRRTRGLEPRDIAALADHREGLLRSIREGVLAVGADGRVSLMSDSARDLLGLTADPTGRRLDELDLPTETLALLSGSEEVHDAPLVAGERVLVLNRNRVHHAGRPAGTVTTLRDRTELVALQSELNARESVTETLRAQTHEFSNQLHTITGLLELEEYAEVGRFVTGLTARRAALSDHITSRIDDPAVAALLIAKASLAAERRVSIDLDATSSLPRLTPDGSADVVTVLGNLVDNAVDAAALVGPLDGRVGVRLTAAGQTVTVRVSDTGGGVPAERLPEIFRRGFSTKPRDASGRGVGLALVQLVCRTRGGEVEVENSGSEERPGAVFIATLPGAVPLAPPTTTAPEEAR</sequence>
<evidence type="ECO:0000256" key="11">
    <source>
        <dbReference type="ARBA" id="ARBA00023136"/>
    </source>
</evidence>
<dbReference type="GO" id="GO:0000155">
    <property type="term" value="F:phosphorelay sensor kinase activity"/>
    <property type="evidence" value="ECO:0007669"/>
    <property type="project" value="InterPro"/>
</dbReference>
<dbReference type="Gene3D" id="3.30.565.10">
    <property type="entry name" value="Histidine kinase-like ATPase, C-terminal domain"/>
    <property type="match status" value="1"/>
</dbReference>
<reference evidence="14" key="1">
    <citation type="submission" date="2016-10" db="EMBL/GenBank/DDBJ databases">
        <title>Draft Genome Sequence of Nocardioides luteus Strain BAFB, an Alkane-Degrading Bacterium Isolated from JP-7 Polluted Soil.</title>
        <authorList>
            <person name="Brown L."/>
            <person name="Ruiz O.N."/>
            <person name="Gunasekera T."/>
        </authorList>
    </citation>
    <scope>NUCLEOTIDE SEQUENCE [LARGE SCALE GENOMIC DNA]</scope>
    <source>
        <strain evidence="14">BAFB</strain>
    </source>
</reference>
<dbReference type="Gene3D" id="3.30.450.20">
    <property type="entry name" value="PAS domain"/>
    <property type="match status" value="2"/>
</dbReference>
<accession>A0A1J4N6S6</accession>
<dbReference type="PROSITE" id="PS50109">
    <property type="entry name" value="HIS_KIN"/>
    <property type="match status" value="1"/>
</dbReference>
<dbReference type="EC" id="2.7.13.3" evidence="3"/>
<feature type="transmembrane region" description="Helical" evidence="12">
    <location>
        <begin position="180"/>
        <end position="202"/>
    </location>
</feature>
<evidence type="ECO:0000256" key="4">
    <source>
        <dbReference type="ARBA" id="ARBA00022475"/>
    </source>
</evidence>
<evidence type="ECO:0000256" key="1">
    <source>
        <dbReference type="ARBA" id="ARBA00000085"/>
    </source>
</evidence>
<evidence type="ECO:0000256" key="10">
    <source>
        <dbReference type="ARBA" id="ARBA00023012"/>
    </source>
</evidence>
<proteinExistence type="predicted"/>
<feature type="domain" description="Histidine kinase" evidence="13">
    <location>
        <begin position="342"/>
        <end position="541"/>
    </location>
</feature>
<dbReference type="PANTHER" id="PTHR45436:SF15">
    <property type="entry name" value="SENSOR HISTIDINE KINASE CUSS"/>
    <property type="match status" value="1"/>
</dbReference>
<dbReference type="SUPFAM" id="SSF55874">
    <property type="entry name" value="ATPase domain of HSP90 chaperone/DNA topoisomerase II/histidine kinase"/>
    <property type="match status" value="1"/>
</dbReference>
<dbReference type="Gene3D" id="1.10.287.130">
    <property type="match status" value="1"/>
</dbReference>
<dbReference type="Proteomes" id="UP000033772">
    <property type="component" value="Unassembled WGS sequence"/>
</dbReference>
<keyword evidence="11 12" id="KW-0472">Membrane</keyword>
<keyword evidence="15" id="KW-1185">Reference proteome</keyword>
<keyword evidence="9 12" id="KW-1133">Transmembrane helix</keyword>
<evidence type="ECO:0000313" key="14">
    <source>
        <dbReference type="EMBL" id="OIJ26344.1"/>
    </source>
</evidence>
<organism evidence="14 15">
    <name type="scientific">Nocardioides luteus</name>
    <dbReference type="NCBI Taxonomy" id="1844"/>
    <lineage>
        <taxon>Bacteria</taxon>
        <taxon>Bacillati</taxon>
        <taxon>Actinomycetota</taxon>
        <taxon>Actinomycetes</taxon>
        <taxon>Propionibacteriales</taxon>
        <taxon>Nocardioidaceae</taxon>
        <taxon>Nocardioides</taxon>
    </lineage>
</organism>
<evidence type="ECO:0000259" key="13">
    <source>
        <dbReference type="PROSITE" id="PS50109"/>
    </source>
</evidence>
<keyword evidence="4" id="KW-1003">Cell membrane</keyword>
<dbReference type="InterPro" id="IPR029151">
    <property type="entry name" value="Sensor-like_sf"/>
</dbReference>
<dbReference type="Pfam" id="PF02518">
    <property type="entry name" value="HATPase_c"/>
    <property type="match status" value="1"/>
</dbReference>
<dbReference type="InterPro" id="IPR005467">
    <property type="entry name" value="His_kinase_dom"/>
</dbReference>
<dbReference type="InterPro" id="IPR036890">
    <property type="entry name" value="HATPase_C_sf"/>
</dbReference>
<dbReference type="InterPro" id="IPR050428">
    <property type="entry name" value="TCS_sensor_his_kinase"/>
</dbReference>
<dbReference type="SUPFAM" id="SSF103190">
    <property type="entry name" value="Sensory domain-like"/>
    <property type="match status" value="1"/>
</dbReference>
<evidence type="ECO:0000256" key="2">
    <source>
        <dbReference type="ARBA" id="ARBA00004651"/>
    </source>
</evidence>
<keyword evidence="8" id="KW-0418">Kinase</keyword>
<dbReference type="OrthoDB" id="9792686at2"/>
<evidence type="ECO:0000256" key="9">
    <source>
        <dbReference type="ARBA" id="ARBA00022989"/>
    </source>
</evidence>
<gene>
    <name evidence="14" type="ORF">UG56_012700</name>
</gene>
<dbReference type="SUPFAM" id="SSF55890">
    <property type="entry name" value="Sporulation response regulatory protein Spo0B"/>
    <property type="match status" value="1"/>
</dbReference>
<keyword evidence="6" id="KW-0808">Transferase</keyword>
<comment type="catalytic activity">
    <reaction evidence="1">
        <text>ATP + protein L-histidine = ADP + protein N-phospho-L-histidine.</text>
        <dbReference type="EC" id="2.7.13.3"/>
    </reaction>
</comment>